<sequence length="16" mass="1886">MGLWATLHLFLNIIML</sequence>
<reference evidence="1" key="1">
    <citation type="submission" date="2018-02" db="EMBL/GenBank/DDBJ databases">
        <title>Rhizophora mucronata_Transcriptome.</title>
        <authorList>
            <person name="Meera S.P."/>
            <person name="Sreeshan A."/>
            <person name="Augustine A."/>
        </authorList>
    </citation>
    <scope>NUCLEOTIDE SEQUENCE</scope>
    <source>
        <tissue evidence="1">Leaf</tissue>
    </source>
</reference>
<evidence type="ECO:0000313" key="1">
    <source>
        <dbReference type="EMBL" id="MBX53752.1"/>
    </source>
</evidence>
<name>A0A2P2PGC5_RHIMU</name>
<dbReference type="EMBL" id="GGEC01073268">
    <property type="protein sequence ID" value="MBX53752.1"/>
    <property type="molecule type" value="Transcribed_RNA"/>
</dbReference>
<organism evidence="1">
    <name type="scientific">Rhizophora mucronata</name>
    <name type="common">Asiatic mangrove</name>
    <dbReference type="NCBI Taxonomy" id="61149"/>
    <lineage>
        <taxon>Eukaryota</taxon>
        <taxon>Viridiplantae</taxon>
        <taxon>Streptophyta</taxon>
        <taxon>Embryophyta</taxon>
        <taxon>Tracheophyta</taxon>
        <taxon>Spermatophyta</taxon>
        <taxon>Magnoliopsida</taxon>
        <taxon>eudicotyledons</taxon>
        <taxon>Gunneridae</taxon>
        <taxon>Pentapetalae</taxon>
        <taxon>rosids</taxon>
        <taxon>fabids</taxon>
        <taxon>Malpighiales</taxon>
        <taxon>Rhizophoraceae</taxon>
        <taxon>Rhizophora</taxon>
    </lineage>
</organism>
<proteinExistence type="predicted"/>
<dbReference type="AlphaFoldDB" id="A0A2P2PGC5"/>
<protein>
    <submittedName>
        <fullName evidence="1">Uncharacterized protein</fullName>
    </submittedName>
</protein>
<accession>A0A2P2PGC5</accession>